<organism evidence="1 2">
    <name type="scientific">Mesorhizobium australicum</name>
    <dbReference type="NCBI Taxonomy" id="536018"/>
    <lineage>
        <taxon>Bacteria</taxon>
        <taxon>Pseudomonadati</taxon>
        <taxon>Pseudomonadota</taxon>
        <taxon>Alphaproteobacteria</taxon>
        <taxon>Hyphomicrobiales</taxon>
        <taxon>Phyllobacteriaceae</taxon>
        <taxon>Mesorhizobium</taxon>
    </lineage>
</organism>
<dbReference type="Proteomes" id="UP001480082">
    <property type="component" value="Unassembled WGS sequence"/>
</dbReference>
<evidence type="ECO:0000313" key="2">
    <source>
        <dbReference type="Proteomes" id="UP001480082"/>
    </source>
</evidence>
<reference evidence="1 2" key="1">
    <citation type="journal article" date="2024" name="Proc. Natl. Acad. Sci. U.S.A.">
        <title>The evolutionary genomics of adaptation to stress in wild rhizobium bacteria.</title>
        <authorList>
            <person name="Kehlet-Delgado H."/>
            <person name="Montoya A.P."/>
            <person name="Jensen K.T."/>
            <person name="Wendlandt C.E."/>
            <person name="Dexheimer C."/>
            <person name="Roberts M."/>
            <person name="Torres Martinez L."/>
            <person name="Friesen M.L."/>
            <person name="Griffitts J.S."/>
            <person name="Porter S.S."/>
        </authorList>
    </citation>
    <scope>NUCLEOTIDE SEQUENCE [LARGE SCALE GENOMIC DNA]</scope>
    <source>
        <strain evidence="1 2">M0468</strain>
    </source>
</reference>
<proteinExistence type="predicted"/>
<keyword evidence="2" id="KW-1185">Reference proteome</keyword>
<name>A0ACC6T348_9HYPH</name>
<dbReference type="EMBL" id="JAMYRI010000012">
    <property type="protein sequence ID" value="MER9286349.1"/>
    <property type="molecule type" value="Genomic_DNA"/>
</dbReference>
<sequence length="186" mass="19505">MTHRNGLTAGVMCAVAAVMVAAAAFFYFQVPSAADGRAMILPVDPAPLVVATKNGDRSFSIEVADTDAEREAGLMYRQDMADDHGMLFVFPIQQQVGFWMKNTPLPLDLIFIGQDGKIRAVKQGVPQSEAVISPGVPVRFVLELKAGMAARNGIEYGNLLSHPAIGTVVGPSAPPADNGDAPNGGG</sequence>
<protein>
    <submittedName>
        <fullName evidence="1">DUF192 domain-containing protein</fullName>
    </submittedName>
</protein>
<comment type="caution">
    <text evidence="1">The sequence shown here is derived from an EMBL/GenBank/DDBJ whole genome shotgun (WGS) entry which is preliminary data.</text>
</comment>
<gene>
    <name evidence="1" type="ORF">NKI81_20690</name>
</gene>
<evidence type="ECO:0000313" key="1">
    <source>
        <dbReference type="EMBL" id="MER9286349.1"/>
    </source>
</evidence>
<accession>A0ACC6T348</accession>